<evidence type="ECO:0000313" key="1">
    <source>
        <dbReference type="EnsemblPlants" id="MELO3C010291.2.1"/>
    </source>
</evidence>
<dbReference type="Gramene" id="MELO3C010291.2.1">
    <property type="protein sequence ID" value="MELO3C010291.2.1"/>
    <property type="gene ID" value="MELO3C010291.2"/>
</dbReference>
<dbReference type="EnsemblPlants" id="MELO3C010291.2.1">
    <property type="protein sequence ID" value="MELO3C010291.2.1"/>
    <property type="gene ID" value="MELO3C010291.2"/>
</dbReference>
<organism evidence="1">
    <name type="scientific">Cucumis melo</name>
    <name type="common">Muskmelon</name>
    <dbReference type="NCBI Taxonomy" id="3656"/>
    <lineage>
        <taxon>Eukaryota</taxon>
        <taxon>Viridiplantae</taxon>
        <taxon>Streptophyta</taxon>
        <taxon>Embryophyta</taxon>
        <taxon>Tracheophyta</taxon>
        <taxon>Spermatophyta</taxon>
        <taxon>Magnoliopsida</taxon>
        <taxon>eudicotyledons</taxon>
        <taxon>Gunneridae</taxon>
        <taxon>Pentapetalae</taxon>
        <taxon>rosids</taxon>
        <taxon>fabids</taxon>
        <taxon>Cucurbitales</taxon>
        <taxon>Cucurbitaceae</taxon>
        <taxon>Benincaseae</taxon>
        <taxon>Cucumis</taxon>
    </lineage>
</organism>
<reference evidence="1" key="1">
    <citation type="submission" date="2023-03" db="UniProtKB">
        <authorList>
            <consortium name="EnsemblPlants"/>
        </authorList>
    </citation>
    <scope>IDENTIFICATION</scope>
</reference>
<name>A0A9I9CYN6_CUCME</name>
<dbReference type="AlphaFoldDB" id="A0A9I9CYN6"/>
<proteinExistence type="predicted"/>
<sequence>MEERRCDGKVDDDERKLGHDNEVFEVLLLLFFCFVPQRRRKVLPVPDTISKSSRIV</sequence>
<protein>
    <submittedName>
        <fullName evidence="1">Uncharacterized protein</fullName>
    </submittedName>
</protein>
<accession>A0A9I9CYN6</accession>